<reference evidence="3 4" key="1">
    <citation type="journal article" date="2009" name="Stand. Genomic Sci.">
        <title>Complete genome sequence of Catenulispora acidiphila type strain (ID 139908).</title>
        <authorList>
            <person name="Copeland A."/>
            <person name="Lapidus A."/>
            <person name="Glavina Del Rio T."/>
            <person name="Nolan M."/>
            <person name="Lucas S."/>
            <person name="Chen F."/>
            <person name="Tice H."/>
            <person name="Cheng J.F."/>
            <person name="Bruce D."/>
            <person name="Goodwin L."/>
            <person name="Pitluck S."/>
            <person name="Mikhailova N."/>
            <person name="Pati A."/>
            <person name="Ivanova N."/>
            <person name="Mavromatis K."/>
            <person name="Chen A."/>
            <person name="Palaniappan K."/>
            <person name="Chain P."/>
            <person name="Land M."/>
            <person name="Hauser L."/>
            <person name="Chang Y.J."/>
            <person name="Jeffries C.D."/>
            <person name="Chertkov O."/>
            <person name="Brettin T."/>
            <person name="Detter J.C."/>
            <person name="Han C."/>
            <person name="Ali Z."/>
            <person name="Tindall B.J."/>
            <person name="Goker M."/>
            <person name="Bristow J."/>
            <person name="Eisen J.A."/>
            <person name="Markowitz V."/>
            <person name="Hugenholtz P."/>
            <person name="Kyrpides N.C."/>
            <person name="Klenk H.P."/>
        </authorList>
    </citation>
    <scope>NUCLEOTIDE SEQUENCE [LARGE SCALE GENOMIC DNA]</scope>
    <source>
        <strain evidence="4">DSM 44928 / JCM 14897 / NBRC 102108 / NRRL B-24433 / ID139908</strain>
    </source>
</reference>
<feature type="chain" id="PRO_5039371747" description="Lipoprotein" evidence="2">
    <location>
        <begin position="32"/>
        <end position="151"/>
    </location>
</feature>
<organism evidence="3 4">
    <name type="scientific">Catenulispora acidiphila (strain DSM 44928 / JCM 14897 / NBRC 102108 / NRRL B-24433 / ID139908)</name>
    <dbReference type="NCBI Taxonomy" id="479433"/>
    <lineage>
        <taxon>Bacteria</taxon>
        <taxon>Bacillati</taxon>
        <taxon>Actinomycetota</taxon>
        <taxon>Actinomycetes</taxon>
        <taxon>Catenulisporales</taxon>
        <taxon>Catenulisporaceae</taxon>
        <taxon>Catenulispora</taxon>
    </lineage>
</organism>
<sequence length="151" mass="14563" precursor="true">MSTRPRIPVSVGVACAALLLAGCSSSGTIGAGTTSSTGGSVTGGGITGGKTGGSSGATGTDSGCAQAILAIQGAEKAQNSASPQTQLKGVQTSIGQLRSAAQTTRKPGGKDAMNKVADDLQTIINQAESGQTPSTQQALNDAQVVATICGV</sequence>
<name>C7QK03_CATAD</name>
<evidence type="ECO:0000256" key="1">
    <source>
        <dbReference type="SAM" id="MobiDB-lite"/>
    </source>
</evidence>
<keyword evidence="2" id="KW-0732">Signal</keyword>
<dbReference type="HOGENOM" id="CLU_1728046_0_0_11"/>
<feature type="compositionally biased region" description="Gly residues" evidence="1">
    <location>
        <begin position="40"/>
        <end position="56"/>
    </location>
</feature>
<dbReference type="PROSITE" id="PS51257">
    <property type="entry name" value="PROKAR_LIPOPROTEIN"/>
    <property type="match status" value="1"/>
</dbReference>
<dbReference type="Proteomes" id="UP000000851">
    <property type="component" value="Chromosome"/>
</dbReference>
<dbReference type="AlphaFoldDB" id="C7QK03"/>
<evidence type="ECO:0000313" key="4">
    <source>
        <dbReference type="Proteomes" id="UP000000851"/>
    </source>
</evidence>
<protein>
    <recommendedName>
        <fullName evidence="5">Lipoprotein</fullName>
    </recommendedName>
</protein>
<gene>
    <name evidence="3" type="ordered locus">Caci_4377</name>
</gene>
<feature type="region of interest" description="Disordered" evidence="1">
    <location>
        <begin position="31"/>
        <end position="59"/>
    </location>
</feature>
<proteinExistence type="predicted"/>
<dbReference type="RefSeq" id="WP_015792970.1">
    <property type="nucleotide sequence ID" value="NC_013131.1"/>
</dbReference>
<evidence type="ECO:0008006" key="5">
    <source>
        <dbReference type="Google" id="ProtNLM"/>
    </source>
</evidence>
<evidence type="ECO:0000256" key="2">
    <source>
        <dbReference type="SAM" id="SignalP"/>
    </source>
</evidence>
<accession>C7QK03</accession>
<dbReference type="KEGG" id="cai:Caci_4377"/>
<dbReference type="EMBL" id="CP001700">
    <property type="protein sequence ID" value="ACU73241.1"/>
    <property type="molecule type" value="Genomic_DNA"/>
</dbReference>
<keyword evidence="4" id="KW-1185">Reference proteome</keyword>
<dbReference type="InParanoid" id="C7QK03"/>
<evidence type="ECO:0000313" key="3">
    <source>
        <dbReference type="EMBL" id="ACU73241.1"/>
    </source>
</evidence>
<feature type="signal peptide" evidence="2">
    <location>
        <begin position="1"/>
        <end position="31"/>
    </location>
</feature>